<reference evidence="1 2" key="1">
    <citation type="submission" date="2024-03" db="EMBL/GenBank/DDBJ databases">
        <title>Bacilli Hybrid Assemblies.</title>
        <authorList>
            <person name="Kovac J."/>
        </authorList>
    </citation>
    <scope>NUCLEOTIDE SEQUENCE [LARGE SCALE GENOMIC DNA]</scope>
    <source>
        <strain evidence="1 2">FSL R7-0666</strain>
    </source>
</reference>
<sequence>MYGKSANELGVKSPGKKNIYKKSLAIDLIKCGHDFLHTMRNKHNQRYQIYVFTETPELIQDMQRLTKREDF</sequence>
<evidence type="ECO:0008006" key="3">
    <source>
        <dbReference type="Google" id="ProtNLM"/>
    </source>
</evidence>
<keyword evidence="2" id="KW-1185">Reference proteome</keyword>
<evidence type="ECO:0000313" key="2">
    <source>
        <dbReference type="Proteomes" id="UP001418796"/>
    </source>
</evidence>
<name>A0ABU9VG01_9BACI</name>
<accession>A0ABU9VG01</accession>
<evidence type="ECO:0000313" key="1">
    <source>
        <dbReference type="EMBL" id="MEN0642824.1"/>
    </source>
</evidence>
<dbReference type="RefSeq" id="WP_343129870.1">
    <property type="nucleotide sequence ID" value="NZ_JBCITK010000001.1"/>
</dbReference>
<gene>
    <name evidence="1" type="ORF">MKY91_06670</name>
</gene>
<protein>
    <recommendedName>
        <fullName evidence="3">DUF5659 domain-containing protein</fullName>
    </recommendedName>
</protein>
<organism evidence="1 2">
    <name type="scientific">Alkalicoccobacillus gibsonii</name>
    <dbReference type="NCBI Taxonomy" id="79881"/>
    <lineage>
        <taxon>Bacteria</taxon>
        <taxon>Bacillati</taxon>
        <taxon>Bacillota</taxon>
        <taxon>Bacilli</taxon>
        <taxon>Bacillales</taxon>
        <taxon>Bacillaceae</taxon>
        <taxon>Alkalicoccobacillus</taxon>
    </lineage>
</organism>
<dbReference type="EMBL" id="JBCITK010000001">
    <property type="protein sequence ID" value="MEN0642824.1"/>
    <property type="molecule type" value="Genomic_DNA"/>
</dbReference>
<comment type="caution">
    <text evidence="1">The sequence shown here is derived from an EMBL/GenBank/DDBJ whole genome shotgun (WGS) entry which is preliminary data.</text>
</comment>
<proteinExistence type="predicted"/>
<dbReference type="Proteomes" id="UP001418796">
    <property type="component" value="Unassembled WGS sequence"/>
</dbReference>